<evidence type="ECO:0000256" key="2">
    <source>
        <dbReference type="ARBA" id="ARBA00022679"/>
    </source>
</evidence>
<dbReference type="PIRSF" id="PIRSF000428">
    <property type="entry name" value="P_Ac_trans"/>
    <property type="match status" value="1"/>
</dbReference>
<feature type="domain" description="Phosphate acetyl/butaryl transferase" evidence="4">
    <location>
        <begin position="86"/>
        <end position="299"/>
    </location>
</feature>
<dbReference type="SUPFAM" id="SSF53659">
    <property type="entry name" value="Isocitrate/Isopropylmalate dehydrogenase-like"/>
    <property type="match status" value="1"/>
</dbReference>
<dbReference type="InterPro" id="IPR050500">
    <property type="entry name" value="Phos_Acetyltrans/Butyryltrans"/>
</dbReference>
<dbReference type="PANTHER" id="PTHR43356:SF2">
    <property type="entry name" value="PHOSPHATE ACETYLTRANSFERASE"/>
    <property type="match status" value="1"/>
</dbReference>
<dbReference type="NCBIfam" id="NF006045">
    <property type="entry name" value="PRK08190.1"/>
    <property type="match status" value="1"/>
</dbReference>
<dbReference type="InterPro" id="IPR002505">
    <property type="entry name" value="PTA_PTB"/>
</dbReference>
<accession>A0A381QFI6</accession>
<dbReference type="Gene3D" id="3.40.718.10">
    <property type="entry name" value="Isopropylmalate Dehydrogenase"/>
    <property type="match status" value="1"/>
</dbReference>
<dbReference type="AlphaFoldDB" id="A0A381QFI6"/>
<gene>
    <name evidence="5" type="ORF">METZ01_LOCUS30003</name>
</gene>
<name>A0A381QFI6_9ZZZZ</name>
<keyword evidence="3" id="KW-0012">Acyltransferase</keyword>
<protein>
    <recommendedName>
        <fullName evidence="4">Phosphate acetyl/butaryl transferase domain-containing protein</fullName>
    </recommendedName>
</protein>
<sequence length="310" mass="32600">MLSSTSYECPPGLLISAKQQAPLKTAVVNAGTILVMASAKLAAENGLIIPVLVGDANAINSIAADINWNIRNIDVVDANDEIKSIKLSVTFAREGNVSALMKGHVHSDALMREVVHRTNGIRSKRRPSHAFYMTVPGDERGICITDAVINVSPKVRHKIDIARNATDLMHALGNPNPRIAIISGTEVPTDQMPSSIDAIEIVKEANNGAIYGADIDGPMALDVAISEQAAATKGIDSSVAGKADILLVPNLETGNALFKMMEYFLSATAAGLVLGVKVPITLTSRSSSPESRLASVAIASIYAAHCNTGK</sequence>
<comment type="similarity">
    <text evidence="1">Belongs to the phosphate acetyltransferase and butyryltransferase family.</text>
</comment>
<evidence type="ECO:0000256" key="1">
    <source>
        <dbReference type="ARBA" id="ARBA00005656"/>
    </source>
</evidence>
<evidence type="ECO:0000259" key="4">
    <source>
        <dbReference type="Pfam" id="PF01515"/>
    </source>
</evidence>
<dbReference type="PANTHER" id="PTHR43356">
    <property type="entry name" value="PHOSPHATE ACETYLTRANSFERASE"/>
    <property type="match status" value="1"/>
</dbReference>
<evidence type="ECO:0000256" key="3">
    <source>
        <dbReference type="ARBA" id="ARBA00023315"/>
    </source>
</evidence>
<dbReference type="EMBL" id="UINC01001305">
    <property type="protein sequence ID" value="SUZ77149.1"/>
    <property type="molecule type" value="Genomic_DNA"/>
</dbReference>
<evidence type="ECO:0000313" key="5">
    <source>
        <dbReference type="EMBL" id="SUZ77149.1"/>
    </source>
</evidence>
<organism evidence="5">
    <name type="scientific">marine metagenome</name>
    <dbReference type="NCBI Taxonomy" id="408172"/>
    <lineage>
        <taxon>unclassified sequences</taxon>
        <taxon>metagenomes</taxon>
        <taxon>ecological metagenomes</taxon>
    </lineage>
</organism>
<keyword evidence="2" id="KW-0808">Transferase</keyword>
<reference evidence="5" key="1">
    <citation type="submission" date="2018-05" db="EMBL/GenBank/DDBJ databases">
        <authorList>
            <person name="Lanie J.A."/>
            <person name="Ng W.-L."/>
            <person name="Kazmierczak K.M."/>
            <person name="Andrzejewski T.M."/>
            <person name="Davidsen T.M."/>
            <person name="Wayne K.J."/>
            <person name="Tettelin H."/>
            <person name="Glass J.I."/>
            <person name="Rusch D."/>
            <person name="Podicherti R."/>
            <person name="Tsui H.-C.T."/>
            <person name="Winkler M.E."/>
        </authorList>
    </citation>
    <scope>NUCLEOTIDE SEQUENCE</scope>
</reference>
<dbReference type="Pfam" id="PF01515">
    <property type="entry name" value="PTA_PTB"/>
    <property type="match status" value="1"/>
</dbReference>
<dbReference type="InterPro" id="IPR012147">
    <property type="entry name" value="P_Ac_Bu_trans"/>
</dbReference>
<dbReference type="GO" id="GO:0016746">
    <property type="term" value="F:acyltransferase activity"/>
    <property type="evidence" value="ECO:0007669"/>
    <property type="project" value="UniProtKB-KW"/>
</dbReference>
<proteinExistence type="inferred from homology"/>